<feature type="chain" id="PRO_5039058361" evidence="6">
    <location>
        <begin position="25"/>
        <end position="478"/>
    </location>
</feature>
<dbReference type="EMBL" id="VYKL01000028">
    <property type="protein sequence ID" value="KAA9021119.1"/>
    <property type="molecule type" value="Genomic_DNA"/>
</dbReference>
<sequence>MFKRIGILVLMIQFLLFGSFTAWAEASQAAEDLLSVEQTEETQQIDVHVEQNQQVNTGGTAEKIEQEQEVTVEQSQEHATPIEEETSEWNEDQAPLQVVDEETVEQEESSEANQTPVEESGEPNKNESDLPLEEDTEPETEESYSQEQTIEIIAEQQQIVTEADRVEADQEQDVAVEYSQSLKVTQKDSQSQETKIITNQDQSFQTNDQTDYVEQNVGTEIDTKQEGEIHPEENLNKAEQETTVTTIQTHHSEMSGSATIEQKQSMEATASYNDTKSDHIRIQAKTANGLEIIKDAAQTVVKMIQSIVINNQEVEKFEKEWIVGNQEMDQKQEYHQAYYWGTLHVLNNIHVHETEDDDLYSFLDSIIRLEFSLPKPLPEVNNDDDYNPDYDQDGLTNDEERELGTDPNNPDTDGDRLSDYWEVKRFQTDPLNVDSDGDGLTDYIEIVYHAPTTLHLKMKESPKWPYLRAVSLSTDFDE</sequence>
<keyword evidence="2" id="KW-0964">Secreted</keyword>
<evidence type="ECO:0000256" key="3">
    <source>
        <dbReference type="ARBA" id="ARBA00022729"/>
    </source>
</evidence>
<accession>A0A5J5HK08</accession>
<protein>
    <submittedName>
        <fullName evidence="7">Uncharacterized protein</fullName>
    </submittedName>
</protein>
<evidence type="ECO:0000256" key="5">
    <source>
        <dbReference type="SAM" id="MobiDB-lite"/>
    </source>
</evidence>
<dbReference type="SUPFAM" id="SSF103647">
    <property type="entry name" value="TSP type-3 repeat"/>
    <property type="match status" value="1"/>
</dbReference>
<feature type="region of interest" description="Disordered" evidence="5">
    <location>
        <begin position="377"/>
        <end position="416"/>
    </location>
</feature>
<keyword evidence="8" id="KW-1185">Reference proteome</keyword>
<dbReference type="Proteomes" id="UP000326671">
    <property type="component" value="Unassembled WGS sequence"/>
</dbReference>
<dbReference type="RefSeq" id="WP_150441493.1">
    <property type="nucleotide sequence ID" value="NZ_VYKL01000028.1"/>
</dbReference>
<feature type="compositionally biased region" description="Acidic residues" evidence="5">
    <location>
        <begin position="130"/>
        <end position="144"/>
    </location>
</feature>
<keyword evidence="3 6" id="KW-0732">Signal</keyword>
<dbReference type="InterPro" id="IPR059100">
    <property type="entry name" value="TSP3_bac"/>
</dbReference>
<reference evidence="7 8" key="1">
    <citation type="submission" date="2019-09" db="EMBL/GenBank/DDBJ databases">
        <title>Whole genome sequences of isolates from the Mars Exploration Rovers.</title>
        <authorList>
            <person name="Seuylemezian A."/>
            <person name="Vaishampayan P."/>
        </authorList>
    </citation>
    <scope>NUCLEOTIDE SEQUENCE [LARGE SCALE GENOMIC DNA]</scope>
    <source>
        <strain evidence="7 8">MER_TA_151</strain>
    </source>
</reference>
<evidence type="ECO:0000313" key="7">
    <source>
        <dbReference type="EMBL" id="KAA9021119.1"/>
    </source>
</evidence>
<feature type="region of interest" description="Disordered" evidence="5">
    <location>
        <begin position="250"/>
        <end position="272"/>
    </location>
</feature>
<dbReference type="GO" id="GO:0005509">
    <property type="term" value="F:calcium ion binding"/>
    <property type="evidence" value="ECO:0007669"/>
    <property type="project" value="InterPro"/>
</dbReference>
<comment type="subcellular location">
    <subcellularLocation>
        <location evidence="1">Secreted</location>
    </subcellularLocation>
</comment>
<feature type="compositionally biased region" description="Acidic residues" evidence="5">
    <location>
        <begin position="381"/>
        <end position="401"/>
    </location>
</feature>
<feature type="compositionally biased region" description="Acidic residues" evidence="5">
    <location>
        <begin position="82"/>
        <end position="91"/>
    </location>
</feature>
<dbReference type="InterPro" id="IPR028974">
    <property type="entry name" value="TSP_type-3_rpt"/>
</dbReference>
<evidence type="ECO:0000256" key="4">
    <source>
        <dbReference type="ARBA" id="ARBA00022837"/>
    </source>
</evidence>
<gene>
    <name evidence="7" type="ORF">F4V44_18495</name>
</gene>
<evidence type="ECO:0000313" key="8">
    <source>
        <dbReference type="Proteomes" id="UP000326671"/>
    </source>
</evidence>
<evidence type="ECO:0000256" key="6">
    <source>
        <dbReference type="SAM" id="SignalP"/>
    </source>
</evidence>
<dbReference type="Pfam" id="PF18884">
    <property type="entry name" value="TSP3_bac"/>
    <property type="match status" value="3"/>
</dbReference>
<dbReference type="AlphaFoldDB" id="A0A5J5HK08"/>
<evidence type="ECO:0000256" key="2">
    <source>
        <dbReference type="ARBA" id="ARBA00022525"/>
    </source>
</evidence>
<evidence type="ECO:0000256" key="1">
    <source>
        <dbReference type="ARBA" id="ARBA00004613"/>
    </source>
</evidence>
<feature type="compositionally biased region" description="Acidic residues" evidence="5">
    <location>
        <begin position="99"/>
        <end position="110"/>
    </location>
</feature>
<organism evidence="7 8">
    <name type="scientific">Niallia endozanthoxylica</name>
    <dbReference type="NCBI Taxonomy" id="2036016"/>
    <lineage>
        <taxon>Bacteria</taxon>
        <taxon>Bacillati</taxon>
        <taxon>Bacillota</taxon>
        <taxon>Bacilli</taxon>
        <taxon>Bacillales</taxon>
        <taxon>Bacillaceae</taxon>
        <taxon>Niallia</taxon>
    </lineage>
</organism>
<comment type="caution">
    <text evidence="7">The sequence shown here is derived from an EMBL/GenBank/DDBJ whole genome shotgun (WGS) entry which is preliminary data.</text>
</comment>
<feature type="region of interest" description="Disordered" evidence="5">
    <location>
        <begin position="67"/>
        <end position="147"/>
    </location>
</feature>
<keyword evidence="4" id="KW-0106">Calcium</keyword>
<proteinExistence type="predicted"/>
<name>A0A5J5HK08_9BACI</name>
<dbReference type="OrthoDB" id="9803716at2"/>
<feature type="signal peptide" evidence="6">
    <location>
        <begin position="1"/>
        <end position="24"/>
    </location>
</feature>